<evidence type="ECO:0000313" key="1">
    <source>
        <dbReference type="EMBL" id="KAF2073040.1"/>
    </source>
</evidence>
<keyword evidence="2" id="KW-1185">Reference proteome</keyword>
<dbReference type="AlphaFoldDB" id="A0A8J4PTW6"/>
<protein>
    <submittedName>
        <fullName evidence="1">Uncharacterized protein</fullName>
    </submittedName>
</protein>
<proteinExistence type="predicted"/>
<sequence>MIFSILSSLSPSKSVCSVASSSSSSGSFRNGLNMNAGGATTLNANVNANVANGGKLVDADIHTRGAVNSDIKAIVN</sequence>
<reference evidence="1" key="1">
    <citation type="submission" date="2020-01" db="EMBL/GenBank/DDBJ databases">
        <title>Development of genomics and gene disruption for Polysphondylium violaceum indicates a role for the polyketide synthase stlB in stalk morphogenesis.</title>
        <authorList>
            <person name="Narita B."/>
            <person name="Kawabe Y."/>
            <person name="Kin K."/>
            <person name="Saito T."/>
            <person name="Gibbs R."/>
            <person name="Kuspa A."/>
            <person name="Muzny D."/>
            <person name="Queller D."/>
            <person name="Richards S."/>
            <person name="Strassman J."/>
            <person name="Sucgang R."/>
            <person name="Worley K."/>
            <person name="Schaap P."/>
        </authorList>
    </citation>
    <scope>NUCLEOTIDE SEQUENCE</scope>
    <source>
        <strain evidence="1">QSvi11</strain>
    </source>
</reference>
<organism evidence="1 2">
    <name type="scientific">Polysphondylium violaceum</name>
    <dbReference type="NCBI Taxonomy" id="133409"/>
    <lineage>
        <taxon>Eukaryota</taxon>
        <taxon>Amoebozoa</taxon>
        <taxon>Evosea</taxon>
        <taxon>Eumycetozoa</taxon>
        <taxon>Dictyostelia</taxon>
        <taxon>Dictyosteliales</taxon>
        <taxon>Dictyosteliaceae</taxon>
        <taxon>Polysphondylium</taxon>
    </lineage>
</organism>
<dbReference type="EMBL" id="AJWJ01000231">
    <property type="protein sequence ID" value="KAF2073040.1"/>
    <property type="molecule type" value="Genomic_DNA"/>
</dbReference>
<evidence type="ECO:0000313" key="2">
    <source>
        <dbReference type="Proteomes" id="UP000695562"/>
    </source>
</evidence>
<gene>
    <name evidence="1" type="ORF">CYY_005656</name>
</gene>
<accession>A0A8J4PTW6</accession>
<dbReference type="Proteomes" id="UP000695562">
    <property type="component" value="Unassembled WGS sequence"/>
</dbReference>
<comment type="caution">
    <text evidence="1">The sequence shown here is derived from an EMBL/GenBank/DDBJ whole genome shotgun (WGS) entry which is preliminary data.</text>
</comment>
<name>A0A8J4PTW6_9MYCE</name>